<feature type="domain" description="Histidine kinase/HSP90-like ATPase" evidence="2">
    <location>
        <begin position="12"/>
        <end position="98"/>
    </location>
</feature>
<sequence length="436" mass="46191">MRDLLLAADRDDILDAAQLVVSELVTNAILHTATPIELFARVDAGGLLLEVSDGSTTPPTERDHAALAGTGRGLMLIHDLSGGWGVRELPNGKVVWARITTSQEAAAPHEDVHAPTLWELSLEPVDEALGLDVPGSTVPQGVALAPNPADVAVVLQNVPLLMHLAWHEHAETMLREYLLSRLEQDEALALTEHAVASAVMALLHEQVPSPALPGGASTFDEVTELLTSVVEPAVTLRVGQLRIPAETVAGFEVLDKLMDAAIVLAEAHELLAAPMQPELRELRRWLCGQVASQSVGAEPVPWSPPPAALPAPGTGVLAADWDRDPVDRSTKALVAADDTNRIIAVSAPALALLGYDNPGELVGQRLLALIPSRFHQGHLAGFTLHLTQGRAPLIGTAAIVPFVRADGTEADLELLVEALPTTNGRRVFVATLRPPT</sequence>
<keyword evidence="1" id="KW-0418">Kinase</keyword>
<dbReference type="InterPro" id="IPR000014">
    <property type="entry name" value="PAS"/>
</dbReference>
<organism evidence="3 4">
    <name type="scientific">Nocardioides endophyticus</name>
    <dbReference type="NCBI Taxonomy" id="1353775"/>
    <lineage>
        <taxon>Bacteria</taxon>
        <taxon>Bacillati</taxon>
        <taxon>Actinomycetota</taxon>
        <taxon>Actinomycetes</taxon>
        <taxon>Propionibacteriales</taxon>
        <taxon>Nocardioidaceae</taxon>
        <taxon>Nocardioides</taxon>
    </lineage>
</organism>
<dbReference type="CDD" id="cd00130">
    <property type="entry name" value="PAS"/>
    <property type="match status" value="1"/>
</dbReference>
<gene>
    <name evidence="3" type="ORF">GCM10023350_31120</name>
</gene>
<proteinExistence type="predicted"/>
<evidence type="ECO:0000259" key="2">
    <source>
        <dbReference type="Pfam" id="PF13581"/>
    </source>
</evidence>
<evidence type="ECO:0000313" key="4">
    <source>
        <dbReference type="Proteomes" id="UP001499882"/>
    </source>
</evidence>
<dbReference type="Gene3D" id="3.30.565.10">
    <property type="entry name" value="Histidine kinase-like ATPase, C-terminal domain"/>
    <property type="match status" value="1"/>
</dbReference>
<dbReference type="InterPro" id="IPR036890">
    <property type="entry name" value="HATPase_C_sf"/>
</dbReference>
<keyword evidence="1" id="KW-0723">Serine/threonine-protein kinase</keyword>
<reference evidence="4" key="1">
    <citation type="journal article" date="2019" name="Int. J. Syst. Evol. Microbiol.">
        <title>The Global Catalogue of Microorganisms (GCM) 10K type strain sequencing project: providing services to taxonomists for standard genome sequencing and annotation.</title>
        <authorList>
            <consortium name="The Broad Institute Genomics Platform"/>
            <consortium name="The Broad Institute Genome Sequencing Center for Infectious Disease"/>
            <person name="Wu L."/>
            <person name="Ma J."/>
        </authorList>
    </citation>
    <scope>NUCLEOTIDE SEQUENCE [LARGE SCALE GENOMIC DNA]</scope>
    <source>
        <strain evidence="4">JCM 18532</strain>
    </source>
</reference>
<dbReference type="Pfam" id="PF13581">
    <property type="entry name" value="HATPase_c_2"/>
    <property type="match status" value="1"/>
</dbReference>
<name>A0ABP8Z1W7_9ACTN</name>
<dbReference type="EMBL" id="BAABKN010000019">
    <property type="protein sequence ID" value="GAA4744204.1"/>
    <property type="molecule type" value="Genomic_DNA"/>
</dbReference>
<dbReference type="PANTHER" id="PTHR35526:SF3">
    <property type="entry name" value="ANTI-SIGMA-F FACTOR RSBW"/>
    <property type="match status" value="1"/>
</dbReference>
<dbReference type="PANTHER" id="PTHR35526">
    <property type="entry name" value="ANTI-SIGMA-F FACTOR RSBW-RELATED"/>
    <property type="match status" value="1"/>
</dbReference>
<accession>A0ABP8Z1W7</accession>
<dbReference type="RefSeq" id="WP_345527734.1">
    <property type="nucleotide sequence ID" value="NZ_BAABKN010000019.1"/>
</dbReference>
<dbReference type="SUPFAM" id="SSF55874">
    <property type="entry name" value="ATPase domain of HSP90 chaperone/DNA topoisomerase II/histidine kinase"/>
    <property type="match status" value="1"/>
</dbReference>
<dbReference type="Gene3D" id="3.30.450.20">
    <property type="entry name" value="PAS domain"/>
    <property type="match status" value="1"/>
</dbReference>
<dbReference type="InterPro" id="IPR003594">
    <property type="entry name" value="HATPase_dom"/>
</dbReference>
<dbReference type="NCBIfam" id="TIGR00229">
    <property type="entry name" value="sensory_box"/>
    <property type="match status" value="1"/>
</dbReference>
<dbReference type="Proteomes" id="UP001499882">
    <property type="component" value="Unassembled WGS sequence"/>
</dbReference>
<dbReference type="InterPro" id="IPR050267">
    <property type="entry name" value="Anti-sigma-factor_SerPK"/>
</dbReference>
<dbReference type="SUPFAM" id="SSF55785">
    <property type="entry name" value="PYP-like sensor domain (PAS domain)"/>
    <property type="match status" value="1"/>
</dbReference>
<keyword evidence="4" id="KW-1185">Reference proteome</keyword>
<comment type="caution">
    <text evidence="3">The sequence shown here is derived from an EMBL/GenBank/DDBJ whole genome shotgun (WGS) entry which is preliminary data.</text>
</comment>
<protein>
    <recommendedName>
        <fullName evidence="2">Histidine kinase/HSP90-like ATPase domain-containing protein</fullName>
    </recommendedName>
</protein>
<dbReference type="InterPro" id="IPR035965">
    <property type="entry name" value="PAS-like_dom_sf"/>
</dbReference>
<dbReference type="CDD" id="cd16936">
    <property type="entry name" value="HATPase_RsbW-like"/>
    <property type="match status" value="1"/>
</dbReference>
<evidence type="ECO:0000313" key="3">
    <source>
        <dbReference type="EMBL" id="GAA4744204.1"/>
    </source>
</evidence>
<evidence type="ECO:0000256" key="1">
    <source>
        <dbReference type="ARBA" id="ARBA00022527"/>
    </source>
</evidence>
<keyword evidence="1" id="KW-0808">Transferase</keyword>